<keyword evidence="1" id="KW-0812">Transmembrane</keyword>
<feature type="transmembrane region" description="Helical" evidence="1">
    <location>
        <begin position="152"/>
        <end position="170"/>
    </location>
</feature>
<keyword evidence="1" id="KW-0472">Membrane</keyword>
<sequence>MRSGPYLHELLLGTFGVILTLALLFIAGPAAPESLQSLLALTAFAAGVGWLARKDGEAHAFRFRLMFAYVATFFLYAFVAKSVPALGLTPRDDLLLAADLRLVGTTPAAWLQRWSTPWVNEVFSASYLAFHGYLHLAMAWAVLGPRARAEPFFVQVFSAYAFGLVGYYVMPAVGPSLAAPELFTMPIEGGPITRLNAAVVAQGSSTYDLFPSLHTYITLVLLRHDRVHHPWRFRLMVPVAVAIIASTLMLRYHYAVDLLAALVWFALFSALMPWAMRIEREARDDRAARATKTPPAR</sequence>
<dbReference type="PATRIC" id="fig|1297742.4.peg.1525"/>
<feature type="transmembrane region" description="Helical" evidence="1">
    <location>
        <begin position="65"/>
        <end position="86"/>
    </location>
</feature>
<feature type="transmembrane region" description="Helical" evidence="1">
    <location>
        <begin position="34"/>
        <end position="53"/>
    </location>
</feature>
<accession>A0A0H4WTF3</accession>
<dbReference type="GO" id="GO:0016020">
    <property type="term" value="C:membrane"/>
    <property type="evidence" value="ECO:0007669"/>
    <property type="project" value="UniProtKB-SubCell"/>
</dbReference>
<evidence type="ECO:0000259" key="2">
    <source>
        <dbReference type="Pfam" id="PF14378"/>
    </source>
</evidence>
<keyword evidence="1" id="KW-1133">Transmembrane helix</keyword>
<dbReference type="AlphaFoldDB" id="A0A0H4WTF3"/>
<dbReference type="Pfam" id="PF14378">
    <property type="entry name" value="PAP2_3"/>
    <property type="match status" value="1"/>
</dbReference>
<keyword evidence="4" id="KW-1185">Reference proteome</keyword>
<gene>
    <name evidence="3" type="ORF">A176_001507</name>
</gene>
<feature type="transmembrane region" description="Helical" evidence="1">
    <location>
        <begin position="7"/>
        <end position="28"/>
    </location>
</feature>
<evidence type="ECO:0000313" key="4">
    <source>
        <dbReference type="Proteomes" id="UP000009026"/>
    </source>
</evidence>
<evidence type="ECO:0000313" key="3">
    <source>
        <dbReference type="EMBL" id="AKQ64595.1"/>
    </source>
</evidence>
<protein>
    <submittedName>
        <fullName evidence="3">PAP2 family protein</fullName>
    </submittedName>
</protein>
<reference evidence="3 4" key="1">
    <citation type="journal article" date="2016" name="PLoS ONE">
        <title>Complete Genome Sequence and Comparative Genomics of a Novel Myxobacterium Myxococcus hansupus.</title>
        <authorList>
            <person name="Sharma G."/>
            <person name="Narwani T."/>
            <person name="Subramanian S."/>
        </authorList>
    </citation>
    <scope>NUCLEOTIDE SEQUENCE [LARGE SCALE GENOMIC DNA]</scope>
    <source>
        <strain evidence="4">mixupus</strain>
    </source>
</reference>
<dbReference type="OrthoDB" id="9775789at2"/>
<feature type="transmembrane region" description="Helical" evidence="1">
    <location>
        <begin position="205"/>
        <end position="223"/>
    </location>
</feature>
<proteinExistence type="predicted"/>
<feature type="transmembrane region" description="Helical" evidence="1">
    <location>
        <begin position="235"/>
        <end position="252"/>
    </location>
</feature>
<dbReference type="Proteomes" id="UP000009026">
    <property type="component" value="Chromosome"/>
</dbReference>
<feature type="transmembrane region" description="Helical" evidence="1">
    <location>
        <begin position="122"/>
        <end position="143"/>
    </location>
</feature>
<dbReference type="RefSeq" id="WP_002634696.1">
    <property type="nucleotide sequence ID" value="NZ_CP012109.1"/>
</dbReference>
<dbReference type="InterPro" id="IPR026841">
    <property type="entry name" value="Aur1/Ipt1"/>
</dbReference>
<dbReference type="KEGG" id="mym:A176_001507"/>
<organism evidence="3 4">
    <name type="scientific">Pseudomyxococcus hansupus</name>
    <dbReference type="NCBI Taxonomy" id="1297742"/>
    <lineage>
        <taxon>Bacteria</taxon>
        <taxon>Pseudomonadati</taxon>
        <taxon>Myxococcota</taxon>
        <taxon>Myxococcia</taxon>
        <taxon>Myxococcales</taxon>
        <taxon>Cystobacterineae</taxon>
        <taxon>Myxococcaceae</taxon>
        <taxon>Pseudomyxococcus</taxon>
    </lineage>
</organism>
<feature type="transmembrane region" description="Helical" evidence="1">
    <location>
        <begin position="258"/>
        <end position="276"/>
    </location>
</feature>
<feature type="domain" description="Inositolphosphotransferase Aur1/Ipt1" evidence="2">
    <location>
        <begin position="103"/>
        <end position="267"/>
    </location>
</feature>
<name>A0A0H4WTF3_9BACT</name>
<dbReference type="EMBL" id="CP012109">
    <property type="protein sequence ID" value="AKQ64595.1"/>
    <property type="molecule type" value="Genomic_DNA"/>
</dbReference>
<evidence type="ECO:0000256" key="1">
    <source>
        <dbReference type="SAM" id="Phobius"/>
    </source>
</evidence>
<dbReference type="eggNOG" id="COG0671">
    <property type="taxonomic scope" value="Bacteria"/>
</dbReference>
<dbReference type="STRING" id="1297742.A176_001507"/>